<evidence type="ECO:0000313" key="1">
    <source>
        <dbReference type="EMBL" id="OWA53202.1"/>
    </source>
</evidence>
<dbReference type="AlphaFoldDB" id="A0A9X6NFG2"/>
<protein>
    <submittedName>
        <fullName evidence="1">Uncharacterized protein</fullName>
    </submittedName>
</protein>
<keyword evidence="2" id="KW-1185">Reference proteome</keyword>
<organism evidence="1 2">
    <name type="scientific">Hypsibius exemplaris</name>
    <name type="common">Freshwater tardigrade</name>
    <dbReference type="NCBI Taxonomy" id="2072580"/>
    <lineage>
        <taxon>Eukaryota</taxon>
        <taxon>Metazoa</taxon>
        <taxon>Ecdysozoa</taxon>
        <taxon>Tardigrada</taxon>
        <taxon>Eutardigrada</taxon>
        <taxon>Parachela</taxon>
        <taxon>Hypsibioidea</taxon>
        <taxon>Hypsibiidae</taxon>
        <taxon>Hypsibius</taxon>
    </lineage>
</organism>
<dbReference type="EMBL" id="MTYJ01000308">
    <property type="protein sequence ID" value="OWA53202.1"/>
    <property type="molecule type" value="Genomic_DNA"/>
</dbReference>
<name>A0A9X6NFG2_HYPEX</name>
<gene>
    <name evidence="1" type="ORF">BV898_17635</name>
</gene>
<comment type="caution">
    <text evidence="1">The sequence shown here is derived from an EMBL/GenBank/DDBJ whole genome shotgun (WGS) entry which is preliminary data.</text>
</comment>
<evidence type="ECO:0000313" key="2">
    <source>
        <dbReference type="Proteomes" id="UP000192578"/>
    </source>
</evidence>
<proteinExistence type="predicted"/>
<dbReference type="Proteomes" id="UP000192578">
    <property type="component" value="Unassembled WGS sequence"/>
</dbReference>
<accession>A0A9X6NFG2</accession>
<sequence>MVQTKVSKRSIYRFASENARKARRKAKKPKKQPMRKLTLAMVRRMMRMLTNGRAHHCFRFVANAHQLDKSTVQSHLQDRNIKCFKKIKRNLIHKTQKETRRKCVMNLHKTTRMSNVPNMLFLDY</sequence>
<reference evidence="2" key="1">
    <citation type="submission" date="2017-01" db="EMBL/GenBank/DDBJ databases">
        <title>Comparative genomics of anhydrobiosis in the tardigrade Hypsibius dujardini.</title>
        <authorList>
            <person name="Yoshida Y."/>
            <person name="Koutsovoulos G."/>
            <person name="Laetsch D."/>
            <person name="Stevens L."/>
            <person name="Kumar S."/>
            <person name="Horikawa D."/>
            <person name="Ishino K."/>
            <person name="Komine S."/>
            <person name="Tomita M."/>
            <person name="Blaxter M."/>
            <person name="Arakawa K."/>
        </authorList>
    </citation>
    <scope>NUCLEOTIDE SEQUENCE [LARGE SCALE GENOMIC DNA]</scope>
    <source>
        <strain evidence="2">Z151</strain>
    </source>
</reference>